<sequence length="231" mass="26183">MPDLRKPVVIYVLGPPGAGKGTLCKKIQQKYDIKHISLGDWLRAEVEKNTSTGILVERYVKQGDLVPDQTLKNILSEDFFAPKPKHEVYPAMLIDGFPRKVTQIPNFAEIEPAIVLFFDCPGHIARNRVLTRIDGSRTRDTPDVFAKRYAEFEKENPAVLEHFVNAGKEVVKIDTSGDTKKSWDKLTEYLDKSTAWKEMLALLESEFDTVVAYDSPTAEAETQVEIRPWFG</sequence>
<keyword evidence="3 4" id="KW-0418">Kinase</keyword>
<evidence type="ECO:0000313" key="5">
    <source>
        <dbReference type="EMBL" id="KIV82347.1"/>
    </source>
</evidence>
<dbReference type="PANTHER" id="PTHR23359">
    <property type="entry name" value="NUCLEOTIDE KINASE"/>
    <property type="match status" value="1"/>
</dbReference>
<dbReference type="PRINTS" id="PR00094">
    <property type="entry name" value="ADENYLTKNASE"/>
</dbReference>
<organism evidence="5 6">
    <name type="scientific">Exophiala sideris</name>
    <dbReference type="NCBI Taxonomy" id="1016849"/>
    <lineage>
        <taxon>Eukaryota</taxon>
        <taxon>Fungi</taxon>
        <taxon>Dikarya</taxon>
        <taxon>Ascomycota</taxon>
        <taxon>Pezizomycotina</taxon>
        <taxon>Eurotiomycetes</taxon>
        <taxon>Chaetothyriomycetidae</taxon>
        <taxon>Chaetothyriales</taxon>
        <taxon>Herpotrichiellaceae</taxon>
        <taxon>Exophiala</taxon>
    </lineage>
</organism>
<proteinExistence type="inferred from homology"/>
<evidence type="ECO:0000256" key="2">
    <source>
        <dbReference type="ARBA" id="ARBA00022741"/>
    </source>
</evidence>
<dbReference type="AlphaFoldDB" id="A0A0D1YHK8"/>
<dbReference type="SUPFAM" id="SSF52540">
    <property type="entry name" value="P-loop containing nucleoside triphosphate hydrolases"/>
    <property type="match status" value="1"/>
</dbReference>
<dbReference type="OrthoDB" id="442176at2759"/>
<dbReference type="EMBL" id="KN846952">
    <property type="protein sequence ID" value="KIV82347.1"/>
    <property type="molecule type" value="Genomic_DNA"/>
</dbReference>
<dbReference type="InterPro" id="IPR033690">
    <property type="entry name" value="Adenylat_kinase_CS"/>
</dbReference>
<protein>
    <recommendedName>
        <fullName evidence="7">Adenylate kinase active site lid domain-containing protein</fullName>
    </recommendedName>
</protein>
<dbReference type="Pfam" id="PF00406">
    <property type="entry name" value="ADK"/>
    <property type="match status" value="1"/>
</dbReference>
<dbReference type="Proteomes" id="UP000053599">
    <property type="component" value="Unassembled WGS sequence"/>
</dbReference>
<dbReference type="CDD" id="cd01428">
    <property type="entry name" value="ADK"/>
    <property type="match status" value="1"/>
</dbReference>
<evidence type="ECO:0000313" key="6">
    <source>
        <dbReference type="Proteomes" id="UP000053599"/>
    </source>
</evidence>
<dbReference type="InterPro" id="IPR027417">
    <property type="entry name" value="P-loop_NTPase"/>
</dbReference>
<evidence type="ECO:0000256" key="1">
    <source>
        <dbReference type="ARBA" id="ARBA00022679"/>
    </source>
</evidence>
<dbReference type="HOGENOM" id="CLU_032354_0_3_1"/>
<dbReference type="HAMAP" id="MF_00235">
    <property type="entry name" value="Adenylate_kinase_Adk"/>
    <property type="match status" value="1"/>
</dbReference>
<evidence type="ECO:0008006" key="7">
    <source>
        <dbReference type="Google" id="ProtNLM"/>
    </source>
</evidence>
<dbReference type="PROSITE" id="PS00113">
    <property type="entry name" value="ADENYLATE_KINASE"/>
    <property type="match status" value="1"/>
</dbReference>
<reference evidence="5 6" key="1">
    <citation type="submission" date="2015-01" db="EMBL/GenBank/DDBJ databases">
        <title>The Genome Sequence of Exophiala sideris CBS121828.</title>
        <authorList>
            <consortium name="The Broad Institute Genomics Platform"/>
            <person name="Cuomo C."/>
            <person name="de Hoog S."/>
            <person name="Gorbushina A."/>
            <person name="Stielow B."/>
            <person name="Teixiera M."/>
            <person name="Abouelleil A."/>
            <person name="Chapman S.B."/>
            <person name="Priest M."/>
            <person name="Young S.K."/>
            <person name="Wortman J."/>
            <person name="Nusbaum C."/>
            <person name="Birren B."/>
        </authorList>
    </citation>
    <scope>NUCLEOTIDE SEQUENCE [LARGE SCALE GENOMIC DNA]</scope>
    <source>
        <strain evidence="5 6">CBS 121828</strain>
    </source>
</reference>
<evidence type="ECO:0000256" key="3">
    <source>
        <dbReference type="ARBA" id="ARBA00022777"/>
    </source>
</evidence>
<keyword evidence="1 4" id="KW-0808">Transferase</keyword>
<dbReference type="GO" id="GO:0005524">
    <property type="term" value="F:ATP binding"/>
    <property type="evidence" value="ECO:0007669"/>
    <property type="project" value="InterPro"/>
</dbReference>
<dbReference type="GO" id="GO:0019205">
    <property type="term" value="F:nucleobase-containing compound kinase activity"/>
    <property type="evidence" value="ECO:0007669"/>
    <property type="project" value="InterPro"/>
</dbReference>
<dbReference type="GO" id="GO:0006139">
    <property type="term" value="P:nucleobase-containing compound metabolic process"/>
    <property type="evidence" value="ECO:0007669"/>
    <property type="project" value="InterPro"/>
</dbReference>
<dbReference type="Gene3D" id="3.40.50.300">
    <property type="entry name" value="P-loop containing nucleotide triphosphate hydrolases"/>
    <property type="match status" value="1"/>
</dbReference>
<dbReference type="InterPro" id="IPR000850">
    <property type="entry name" value="Adenylat/UMP-CMP_kin"/>
</dbReference>
<evidence type="ECO:0000256" key="4">
    <source>
        <dbReference type="RuleBase" id="RU003330"/>
    </source>
</evidence>
<gene>
    <name evidence="5" type="ORF">PV11_04466</name>
</gene>
<name>A0A0D1YHK8_9EURO</name>
<keyword evidence="2" id="KW-0547">Nucleotide-binding</keyword>
<accession>A0A0D1YHK8</accession>
<comment type="similarity">
    <text evidence="4">Belongs to the adenylate kinase family.</text>
</comment>
<dbReference type="STRING" id="1016849.A0A0D1YHK8"/>